<evidence type="ECO:0000313" key="2">
    <source>
        <dbReference type="Proteomes" id="UP000887566"/>
    </source>
</evidence>
<accession>A0A914UQX6</accession>
<reference evidence="3" key="1">
    <citation type="submission" date="2022-11" db="UniProtKB">
        <authorList>
            <consortium name="WormBaseParasite"/>
        </authorList>
    </citation>
    <scope>IDENTIFICATION</scope>
</reference>
<organism evidence="2 3">
    <name type="scientific">Plectus sambesii</name>
    <dbReference type="NCBI Taxonomy" id="2011161"/>
    <lineage>
        <taxon>Eukaryota</taxon>
        <taxon>Metazoa</taxon>
        <taxon>Ecdysozoa</taxon>
        <taxon>Nematoda</taxon>
        <taxon>Chromadorea</taxon>
        <taxon>Plectida</taxon>
        <taxon>Plectina</taxon>
        <taxon>Plectoidea</taxon>
        <taxon>Plectidae</taxon>
        <taxon>Plectus</taxon>
    </lineage>
</organism>
<keyword evidence="1" id="KW-0732">Signal</keyword>
<proteinExistence type="predicted"/>
<keyword evidence="2" id="KW-1185">Reference proteome</keyword>
<sequence>MNATLLILAVCIGASFALDCRKFAFAPACRGIMLKRMAEESAAPDDSVRYMTMMMQVHDDLVELKTAIENATVDGKFDCKALTELKDHVVMTKKWARQFAFA</sequence>
<protein>
    <submittedName>
        <fullName evidence="3">Uncharacterized protein</fullName>
    </submittedName>
</protein>
<dbReference type="AlphaFoldDB" id="A0A914UQX6"/>
<dbReference type="Proteomes" id="UP000887566">
    <property type="component" value="Unplaced"/>
</dbReference>
<feature type="signal peptide" evidence="1">
    <location>
        <begin position="1"/>
        <end position="17"/>
    </location>
</feature>
<name>A0A914UQX6_9BILA</name>
<dbReference type="WBParaSite" id="PSAMB.scaffold11509size3304.g34193.t1">
    <property type="protein sequence ID" value="PSAMB.scaffold11509size3304.g34193.t1"/>
    <property type="gene ID" value="PSAMB.scaffold11509size3304.g34193"/>
</dbReference>
<evidence type="ECO:0000256" key="1">
    <source>
        <dbReference type="SAM" id="SignalP"/>
    </source>
</evidence>
<evidence type="ECO:0000313" key="3">
    <source>
        <dbReference type="WBParaSite" id="PSAMB.scaffold11509size3304.g34193.t1"/>
    </source>
</evidence>
<feature type="chain" id="PRO_5037056547" evidence="1">
    <location>
        <begin position="18"/>
        <end position="102"/>
    </location>
</feature>